<dbReference type="PROSITE" id="PS50088">
    <property type="entry name" value="ANK_REPEAT"/>
    <property type="match status" value="1"/>
</dbReference>
<accession>A0ABS6LAG1</accession>
<organism evidence="2 3">
    <name type="scientific">Rahnella ecdela</name>
    <dbReference type="NCBI Taxonomy" id="2816250"/>
    <lineage>
        <taxon>Bacteria</taxon>
        <taxon>Pseudomonadati</taxon>
        <taxon>Pseudomonadota</taxon>
        <taxon>Gammaproteobacteria</taxon>
        <taxon>Enterobacterales</taxon>
        <taxon>Yersiniaceae</taxon>
        <taxon>Rahnella</taxon>
    </lineage>
</organism>
<dbReference type="PROSITE" id="PS51257">
    <property type="entry name" value="PROKAR_LIPOPROTEIN"/>
    <property type="match status" value="1"/>
</dbReference>
<dbReference type="Pfam" id="PF12796">
    <property type="entry name" value="Ank_2"/>
    <property type="match status" value="1"/>
</dbReference>
<sequence>MMLKIATTVVLAVIIFTITGCDESEIKRDFKISNVASFPYEIEGLKNRWYFCEKCLKDKRCKTNNVKQCNEITLPDRSEALSLAMSRPNTEAVYFLVDVAKADVNGITKDDNDTPLMNAAYYGSKEHQQIAKHLISLGADVNTINELRPNNTALLVAIWKNNIDFARLLIDNGAILDMSPVTGVRERSACEAAIVYGRAEIIPFIDGCCNLIKNKPDLMPATFSECK</sequence>
<keyword evidence="3" id="KW-1185">Reference proteome</keyword>
<dbReference type="PROSITE" id="PS50297">
    <property type="entry name" value="ANK_REP_REGION"/>
    <property type="match status" value="1"/>
</dbReference>
<proteinExistence type="predicted"/>
<dbReference type="SMART" id="SM00248">
    <property type="entry name" value="ANK"/>
    <property type="match status" value="3"/>
</dbReference>
<evidence type="ECO:0000256" key="1">
    <source>
        <dbReference type="PROSITE-ProRule" id="PRU00023"/>
    </source>
</evidence>
<evidence type="ECO:0000313" key="2">
    <source>
        <dbReference type="EMBL" id="MBU9843914.1"/>
    </source>
</evidence>
<protein>
    <submittedName>
        <fullName evidence="2">Ankyrin repeat domain-containing protein</fullName>
    </submittedName>
</protein>
<dbReference type="PANTHER" id="PTHR24198:SF165">
    <property type="entry name" value="ANKYRIN REPEAT-CONTAINING PROTEIN-RELATED"/>
    <property type="match status" value="1"/>
</dbReference>
<feature type="repeat" description="ANK" evidence="1">
    <location>
        <begin position="111"/>
        <end position="146"/>
    </location>
</feature>
<dbReference type="Pfam" id="PF00023">
    <property type="entry name" value="Ank"/>
    <property type="match status" value="1"/>
</dbReference>
<evidence type="ECO:0000313" key="3">
    <source>
        <dbReference type="Proteomes" id="UP000739284"/>
    </source>
</evidence>
<dbReference type="InterPro" id="IPR002110">
    <property type="entry name" value="Ankyrin_rpt"/>
</dbReference>
<comment type="caution">
    <text evidence="2">The sequence shown here is derived from an EMBL/GenBank/DDBJ whole genome shotgun (WGS) entry which is preliminary data.</text>
</comment>
<dbReference type="EMBL" id="JAFMOY010000104">
    <property type="protein sequence ID" value="MBU9843914.1"/>
    <property type="molecule type" value="Genomic_DNA"/>
</dbReference>
<dbReference type="Proteomes" id="UP000739284">
    <property type="component" value="Unassembled WGS sequence"/>
</dbReference>
<reference evidence="2 3" key="1">
    <citation type="submission" date="2021-03" db="EMBL/GenBank/DDBJ databases">
        <title>Five novel Rahnella species.</title>
        <authorList>
            <person name="Brady C."/>
            <person name="Asselin J."/>
            <person name="Beer S."/>
            <person name="Bruberg M.B."/>
            <person name="Crampton B."/>
            <person name="Venter S."/>
            <person name="Arnold D."/>
            <person name="Denman S."/>
        </authorList>
    </citation>
    <scope>NUCLEOTIDE SEQUENCE [LARGE SCALE GENOMIC DNA]</scope>
    <source>
        <strain evidence="2 3">FRB 231</strain>
    </source>
</reference>
<gene>
    <name evidence="2" type="ORF">J1784_02625</name>
</gene>
<name>A0ABS6LAG1_9GAMM</name>
<dbReference type="PANTHER" id="PTHR24198">
    <property type="entry name" value="ANKYRIN REPEAT AND PROTEIN KINASE DOMAIN-CONTAINING PROTEIN"/>
    <property type="match status" value="1"/>
</dbReference>
<keyword evidence="1" id="KW-0040">ANK repeat</keyword>